<evidence type="ECO:0000256" key="2">
    <source>
        <dbReference type="ARBA" id="ARBA00005754"/>
    </source>
</evidence>
<dbReference type="AlphaFoldDB" id="A0AA91PVM6"/>
<dbReference type="Gene3D" id="1.25.10.10">
    <property type="entry name" value="Leucine-rich Repeat Variant"/>
    <property type="match status" value="4"/>
</dbReference>
<feature type="domain" description="Phosphatase PP2A regulatory subunit A/Splicing factor 3B subunit 1-like HEAT repeat" evidence="9">
    <location>
        <begin position="751"/>
        <end position="822"/>
    </location>
</feature>
<dbReference type="Pfam" id="PF22646">
    <property type="entry name" value="PPP2R1A-like_HEAT"/>
    <property type="match status" value="1"/>
</dbReference>
<organism evidence="10 11">
    <name type="scientific">Clavispora lusitaniae</name>
    <name type="common">Candida lusitaniae</name>
    <dbReference type="NCBI Taxonomy" id="36911"/>
    <lineage>
        <taxon>Eukaryota</taxon>
        <taxon>Fungi</taxon>
        <taxon>Dikarya</taxon>
        <taxon>Ascomycota</taxon>
        <taxon>Saccharomycotina</taxon>
        <taxon>Pichiomycetes</taxon>
        <taxon>Metschnikowiaceae</taxon>
        <taxon>Clavispora</taxon>
    </lineage>
</organism>
<dbReference type="KEGG" id="clus:A9F13_21g00121"/>
<sequence length="968" mass="105493">MKKLATYTAPAHLLEVERTVEVAQQPSYNDQRFGLSVDMESRTYRERMEPRKRLKSEPENENEKKSTGKTIPLTDDVLDRIIPKGYIKATPPDAQQVDAYEMPISAPVAAETLPEYDGIAMRKEDVRHFAVLLEAPREGPEARTQVRAAELVLRAKNGAPPVRRKAVRALRAQARELGPQPILSLVLPLMLEPALDEGDRHVLGKIVTRSLPAWDAEARPFVHQIVTAVGPQLLDPDMTLRLEARDCIAALARSAGFASLVASLRPDLDHSDEYVRNVTARVFAVVAVTLGLAKVVPFVRAVIKSKSAPARHTGIRIVHHICVLLGGGNGAAVLPHLASLVSVLQPALGDEAVHVRSAAAGTMAQLAESVRPYGAAALEPVMPVAWAALRQHRGRALASFMRCVAAVVPALAHDSAYEEHAAYYTRELVRVAAREFAAPDDDMRRSVLRVVASLPLSRAAVPQYRTALVAPFFRHMATRRAASDSQTARLVSTVAVHLAQLDVPYVVEQLCPLAKDANESLRRVAADALGKIVSVGNTTDNVSPTAALDDRAAAALLDAVLVAFQEQAPPHPVYLAAVAAVCRALGTRLTPHVPGLLSTVLYRMKHADAEVRAQAADLAAAVAPAIGADAARRLIVFFYESLGEVYPEVLGSVVGALRACLAALDPNARMALENPPLAALLPALTPILKNRHDKVQEQSILFVGLIARTGADTINAKEWMRVCYDLLDMLKSTRRRVRVAANATFGHIANTIGPQDVLAMLLDNLRVQERQLRVCTGVAIAIVADTCAPFTVLPALMNEYRVPDKNVQNSVLKALSFMFEYLDGATARPYVYAVAPLLMDALTDRDQVHRQTGATVVRHLALACAARGVHADLHPVFVHFLNLVLPNIYEVSPHVISRVVEALDALRIAVGAGVYLNYVWAGLFHAARKVRTPYWKLYNAAYVQHCDSLVPCYPRLEYDQLDELDVWI</sequence>
<evidence type="ECO:0000256" key="1">
    <source>
        <dbReference type="ARBA" id="ARBA00004123"/>
    </source>
</evidence>
<name>A0AA91PVM6_CLALS</name>
<dbReference type="GO" id="GO:0000245">
    <property type="term" value="P:spliceosomal complex assembly"/>
    <property type="evidence" value="ECO:0007669"/>
    <property type="project" value="InterPro"/>
</dbReference>
<evidence type="ECO:0000256" key="3">
    <source>
        <dbReference type="ARBA" id="ARBA00022664"/>
    </source>
</evidence>
<dbReference type="InterPro" id="IPR054573">
    <property type="entry name" value="PP2A/SF3B1-like_HEAT"/>
</dbReference>
<dbReference type="SUPFAM" id="SSF48371">
    <property type="entry name" value="ARM repeat"/>
    <property type="match status" value="1"/>
</dbReference>
<comment type="caution">
    <text evidence="10">The sequence shown here is derived from an EMBL/GenBank/DDBJ whole genome shotgun (WGS) entry which is preliminary data.</text>
</comment>
<feature type="region of interest" description="Disordered" evidence="8">
    <location>
        <begin position="33"/>
        <end position="70"/>
    </location>
</feature>
<protein>
    <submittedName>
        <fullName evidence="10">mRNA-binding U2 snRNP complex subunit</fullName>
    </submittedName>
</protein>
<dbReference type="GO" id="GO:0005681">
    <property type="term" value="C:spliceosomal complex"/>
    <property type="evidence" value="ECO:0007669"/>
    <property type="project" value="UniProtKB-KW"/>
</dbReference>
<dbReference type="GO" id="GO:0003729">
    <property type="term" value="F:mRNA binding"/>
    <property type="evidence" value="ECO:0007669"/>
    <property type="project" value="InterPro"/>
</dbReference>
<keyword evidence="6" id="KW-0508">mRNA splicing</keyword>
<dbReference type="Proteomes" id="UP000195602">
    <property type="component" value="Unassembled WGS sequence"/>
</dbReference>
<gene>
    <name evidence="10" type="ORF">A9F13_21g00121</name>
</gene>
<evidence type="ECO:0000259" key="9">
    <source>
        <dbReference type="Pfam" id="PF22646"/>
    </source>
</evidence>
<comment type="subcellular location">
    <subcellularLocation>
        <location evidence="1">Nucleus</location>
    </subcellularLocation>
</comment>
<dbReference type="EMBL" id="LYUB02000021">
    <property type="protein sequence ID" value="OVF06194.1"/>
    <property type="molecule type" value="Genomic_DNA"/>
</dbReference>
<accession>A0AA91PVM6</accession>
<evidence type="ECO:0000313" key="11">
    <source>
        <dbReference type="Proteomes" id="UP000195602"/>
    </source>
</evidence>
<evidence type="ECO:0000256" key="5">
    <source>
        <dbReference type="ARBA" id="ARBA00022737"/>
    </source>
</evidence>
<dbReference type="InterPro" id="IPR011989">
    <property type="entry name" value="ARM-like"/>
</dbReference>
<evidence type="ECO:0000256" key="7">
    <source>
        <dbReference type="ARBA" id="ARBA00023242"/>
    </source>
</evidence>
<keyword evidence="3" id="KW-0507">mRNA processing</keyword>
<feature type="compositionally biased region" description="Basic and acidic residues" evidence="8">
    <location>
        <begin position="39"/>
        <end position="66"/>
    </location>
</feature>
<evidence type="ECO:0000313" key="10">
    <source>
        <dbReference type="EMBL" id="OVF06194.1"/>
    </source>
</evidence>
<keyword evidence="7" id="KW-0539">Nucleus</keyword>
<dbReference type="InterPro" id="IPR016024">
    <property type="entry name" value="ARM-type_fold"/>
</dbReference>
<comment type="similarity">
    <text evidence="2">Belongs to the SF3B1 family.</text>
</comment>
<proteinExistence type="inferred from homology"/>
<evidence type="ECO:0000256" key="4">
    <source>
        <dbReference type="ARBA" id="ARBA00022728"/>
    </source>
</evidence>
<keyword evidence="4" id="KW-0747">Spliceosome</keyword>
<evidence type="ECO:0000256" key="8">
    <source>
        <dbReference type="SAM" id="MobiDB-lite"/>
    </source>
</evidence>
<reference evidence="10 11" key="1">
    <citation type="submission" date="2017-04" db="EMBL/GenBank/DDBJ databases">
        <title>Draft genome of the yeast Clavispora lusitaniae type strain CBS 6936.</title>
        <authorList>
            <person name="Durrens P."/>
            <person name="Klopp C."/>
            <person name="Biteau N."/>
            <person name="Fitton-Ouhabi V."/>
            <person name="Dementhon K."/>
            <person name="Accoceberry I."/>
            <person name="Sherman D.J."/>
            <person name="Noel T."/>
        </authorList>
    </citation>
    <scope>NUCLEOTIDE SEQUENCE [LARGE SCALE GENOMIC DNA]</scope>
    <source>
        <strain evidence="10 11">CBS 6936</strain>
    </source>
</reference>
<keyword evidence="5" id="KW-0677">Repeat</keyword>
<dbReference type="PANTHER" id="PTHR12097">
    <property type="entry name" value="SPLICING FACTOR 3B, SUBUNIT 1-RELATED"/>
    <property type="match status" value="1"/>
</dbReference>
<evidence type="ECO:0000256" key="6">
    <source>
        <dbReference type="ARBA" id="ARBA00023187"/>
    </source>
</evidence>
<dbReference type="InterPro" id="IPR038737">
    <property type="entry name" value="SF3b_su1-like"/>
</dbReference>